<dbReference type="CDD" id="cd00821">
    <property type="entry name" value="PH"/>
    <property type="match status" value="1"/>
</dbReference>
<dbReference type="RefSeq" id="XP_008871621.1">
    <property type="nucleotide sequence ID" value="XM_008873399.1"/>
</dbReference>
<protein>
    <recommendedName>
        <fullName evidence="10">PPM-type phosphatase domain-containing protein</fullName>
    </recommendedName>
</protein>
<dbReference type="VEuPathDB" id="FungiDB:H310_07885"/>
<dbReference type="GO" id="GO:0016020">
    <property type="term" value="C:membrane"/>
    <property type="evidence" value="ECO:0007669"/>
    <property type="project" value="UniProtKB-SubCell"/>
</dbReference>
<keyword evidence="2" id="KW-0479">Metal-binding</keyword>
<accession>A0A024U0B3</accession>
<dbReference type="Pfam" id="PF00169">
    <property type="entry name" value="PH"/>
    <property type="match status" value="1"/>
</dbReference>
<dbReference type="PANTHER" id="PTHR47992">
    <property type="entry name" value="PROTEIN PHOSPHATASE"/>
    <property type="match status" value="1"/>
</dbReference>
<dbReference type="InterPro" id="IPR015655">
    <property type="entry name" value="PP2C"/>
</dbReference>
<dbReference type="GO" id="GO:0004722">
    <property type="term" value="F:protein serine/threonine phosphatase activity"/>
    <property type="evidence" value="ECO:0007669"/>
    <property type="project" value="InterPro"/>
</dbReference>
<dbReference type="SMART" id="SM00332">
    <property type="entry name" value="PP2Cc"/>
    <property type="match status" value="1"/>
</dbReference>
<evidence type="ECO:0000259" key="7">
    <source>
        <dbReference type="PROSITE" id="PS50003"/>
    </source>
</evidence>
<keyword evidence="4 5" id="KW-0904">Protein phosphatase</keyword>
<feature type="domain" description="PPM-type phosphatase" evidence="8">
    <location>
        <begin position="394"/>
        <end position="691"/>
    </location>
</feature>
<evidence type="ECO:0000256" key="1">
    <source>
        <dbReference type="ARBA" id="ARBA00004170"/>
    </source>
</evidence>
<reference evidence="9" key="1">
    <citation type="submission" date="2013-12" db="EMBL/GenBank/DDBJ databases">
        <title>The Genome Sequence of Aphanomyces invadans NJM9701.</title>
        <authorList>
            <consortium name="The Broad Institute Genomics Platform"/>
            <person name="Russ C."/>
            <person name="Tyler B."/>
            <person name="van West P."/>
            <person name="Dieguez-Uribeondo J."/>
            <person name="Young S.K."/>
            <person name="Zeng Q."/>
            <person name="Gargeya S."/>
            <person name="Fitzgerald M."/>
            <person name="Abouelleil A."/>
            <person name="Alvarado L."/>
            <person name="Chapman S.B."/>
            <person name="Gainer-Dewar J."/>
            <person name="Goldberg J."/>
            <person name="Griggs A."/>
            <person name="Gujja S."/>
            <person name="Hansen M."/>
            <person name="Howarth C."/>
            <person name="Imamovic A."/>
            <person name="Ireland A."/>
            <person name="Larimer J."/>
            <person name="McCowan C."/>
            <person name="Murphy C."/>
            <person name="Pearson M."/>
            <person name="Poon T.W."/>
            <person name="Priest M."/>
            <person name="Roberts A."/>
            <person name="Saif S."/>
            <person name="Shea T."/>
            <person name="Sykes S."/>
            <person name="Wortman J."/>
            <person name="Nusbaum C."/>
            <person name="Birren B."/>
        </authorList>
    </citation>
    <scope>NUCLEOTIDE SEQUENCE [LARGE SCALE GENOMIC DNA]</scope>
    <source>
        <strain evidence="9">NJM9701</strain>
    </source>
</reference>
<dbReference type="SUPFAM" id="SSF81606">
    <property type="entry name" value="PP2C-like"/>
    <property type="match status" value="1"/>
</dbReference>
<proteinExistence type="inferred from homology"/>
<dbReference type="InterPro" id="IPR001849">
    <property type="entry name" value="PH_domain"/>
</dbReference>
<dbReference type="Pfam" id="PF00481">
    <property type="entry name" value="PP2C"/>
    <property type="match status" value="1"/>
</dbReference>
<sequence length="698" mass="77839">MNTALDDAPIDGLGGGPPSNLSTSVVNPRPWEWGKYVTPLARQGFLDKQSRKDRTKWKLRWVVMQDNVLYYFKEPFPASNVNLYESDNRLLRLYRHGSIQLDTVATVCTAKEWGPAAFQIKVQERKYIFKADTKDEMNNWLFEFHRSIANLIVMIRSKSLSTSASVTRYMEIARQRQHRSQSFDCRDHVMFEQLSHCVPFDDYAPTLRHSIESVLSHSTTPLGGSTGSFKSPCTSPNYFPFQIDEVGLEEEDVEALELAPPVPSFDELVATSDDSPCTPSSVLYTSPHVSTATTSSSTTTFSHFARTNNITVVVPELEKCLSPPTSTTTTPKPLPRKQAYVPPHLRKGYVPPPPSSSAGMSSPPPGSPFCTPAMPSRMDYNHLHGDSATHGTSTFGYTSLVGKRPTLEDMICVHPDFSPHQSVYALFDGHAGVHAAKYAMTHLPTKLQAHAEFDTPNWRQACTDIFREIDAECLVDPLAAVSGTTASVVIVRGSKLLTANIGDSRAVMSVCGQAHDIMGVQHPGRADERLRIEKAGGWVVEEQELHMNKLHGMDLNDPLIEQKANRVVQWMQIYRVNGELAVSRAIGDIDYKRPNECLTWFYPHDHPRTAFTDSLVIVDPEFAEYEITPESEFFVLACDGLWDTITSQEAVTHVREKLLQNLSLQDVSYSLADLAIRSGSLDNVSVVVTLLKDRHKIT</sequence>
<feature type="domain" description="PH" evidence="7">
    <location>
        <begin position="39"/>
        <end position="149"/>
    </location>
</feature>
<evidence type="ECO:0000256" key="2">
    <source>
        <dbReference type="ARBA" id="ARBA00022723"/>
    </source>
</evidence>
<dbReference type="InterPro" id="IPR011993">
    <property type="entry name" value="PH-like_dom_sf"/>
</dbReference>
<dbReference type="GeneID" id="20084935"/>
<dbReference type="GO" id="GO:0046872">
    <property type="term" value="F:metal ion binding"/>
    <property type="evidence" value="ECO:0007669"/>
    <property type="project" value="UniProtKB-KW"/>
</dbReference>
<dbReference type="CDD" id="cd00143">
    <property type="entry name" value="PP2Cc"/>
    <property type="match status" value="1"/>
</dbReference>
<feature type="region of interest" description="Disordered" evidence="6">
    <location>
        <begin position="1"/>
        <end position="24"/>
    </location>
</feature>
<dbReference type="AlphaFoldDB" id="A0A024U0B3"/>
<dbReference type="InterPro" id="IPR036457">
    <property type="entry name" value="PPM-type-like_dom_sf"/>
</dbReference>
<dbReference type="eggNOG" id="KOG0698">
    <property type="taxonomic scope" value="Eukaryota"/>
</dbReference>
<dbReference type="PROSITE" id="PS50003">
    <property type="entry name" value="PH_DOMAIN"/>
    <property type="match status" value="1"/>
</dbReference>
<dbReference type="PROSITE" id="PS01032">
    <property type="entry name" value="PPM_1"/>
    <property type="match status" value="1"/>
</dbReference>
<dbReference type="InterPro" id="IPR000222">
    <property type="entry name" value="PP2C_BS"/>
</dbReference>
<evidence type="ECO:0008006" key="10">
    <source>
        <dbReference type="Google" id="ProtNLM"/>
    </source>
</evidence>
<dbReference type="OrthoDB" id="10264738at2759"/>
<dbReference type="Gene3D" id="3.60.40.10">
    <property type="entry name" value="PPM-type phosphatase domain"/>
    <property type="match status" value="1"/>
</dbReference>
<evidence type="ECO:0000313" key="9">
    <source>
        <dbReference type="EMBL" id="ETV99845.1"/>
    </source>
</evidence>
<dbReference type="SUPFAM" id="SSF50729">
    <property type="entry name" value="PH domain-like"/>
    <property type="match status" value="1"/>
</dbReference>
<dbReference type="Gene3D" id="2.30.29.30">
    <property type="entry name" value="Pleckstrin-homology domain (PH domain)/Phosphotyrosine-binding domain (PTB)"/>
    <property type="match status" value="1"/>
</dbReference>
<feature type="compositionally biased region" description="Low complexity" evidence="6">
    <location>
        <begin position="321"/>
        <end position="331"/>
    </location>
</feature>
<dbReference type="STRING" id="157072.A0A024U0B3"/>
<evidence type="ECO:0000259" key="8">
    <source>
        <dbReference type="PROSITE" id="PS51746"/>
    </source>
</evidence>
<evidence type="ECO:0000256" key="3">
    <source>
        <dbReference type="ARBA" id="ARBA00022801"/>
    </source>
</evidence>
<comment type="subcellular location">
    <subcellularLocation>
        <location evidence="1">Membrane</location>
        <topology evidence="1">Peripheral membrane protein</topology>
    </subcellularLocation>
</comment>
<evidence type="ECO:0000256" key="6">
    <source>
        <dbReference type="SAM" id="MobiDB-lite"/>
    </source>
</evidence>
<evidence type="ECO:0000256" key="5">
    <source>
        <dbReference type="RuleBase" id="RU003465"/>
    </source>
</evidence>
<dbReference type="InterPro" id="IPR001932">
    <property type="entry name" value="PPM-type_phosphatase-like_dom"/>
</dbReference>
<comment type="similarity">
    <text evidence="5">Belongs to the PP2C family.</text>
</comment>
<dbReference type="PROSITE" id="PS51746">
    <property type="entry name" value="PPM_2"/>
    <property type="match status" value="1"/>
</dbReference>
<dbReference type="EMBL" id="KI913966">
    <property type="protein sequence ID" value="ETV99845.1"/>
    <property type="molecule type" value="Genomic_DNA"/>
</dbReference>
<feature type="region of interest" description="Disordered" evidence="6">
    <location>
        <begin position="320"/>
        <end position="373"/>
    </location>
</feature>
<name>A0A024U0B3_9STRA</name>
<evidence type="ECO:0000256" key="4">
    <source>
        <dbReference type="ARBA" id="ARBA00022912"/>
    </source>
</evidence>
<dbReference type="SMART" id="SM00233">
    <property type="entry name" value="PH"/>
    <property type="match status" value="1"/>
</dbReference>
<organism evidence="9">
    <name type="scientific">Aphanomyces invadans</name>
    <dbReference type="NCBI Taxonomy" id="157072"/>
    <lineage>
        <taxon>Eukaryota</taxon>
        <taxon>Sar</taxon>
        <taxon>Stramenopiles</taxon>
        <taxon>Oomycota</taxon>
        <taxon>Saprolegniomycetes</taxon>
        <taxon>Saprolegniales</taxon>
        <taxon>Verrucalvaceae</taxon>
        <taxon>Aphanomyces</taxon>
    </lineage>
</organism>
<keyword evidence="3 5" id="KW-0378">Hydrolase</keyword>
<gene>
    <name evidence="9" type="ORF">H310_07885</name>
</gene>